<gene>
    <name evidence="2" type="ORF">HCU73_05145</name>
</gene>
<name>A0A7X6GX74_9RHOB</name>
<dbReference type="InterPro" id="IPR002734">
    <property type="entry name" value="RibDG_C"/>
</dbReference>
<comment type="caution">
    <text evidence="2">The sequence shown here is derived from an EMBL/GenBank/DDBJ whole genome shotgun (WGS) entry which is preliminary data.</text>
</comment>
<dbReference type="GO" id="GO:0009231">
    <property type="term" value="P:riboflavin biosynthetic process"/>
    <property type="evidence" value="ECO:0007669"/>
    <property type="project" value="InterPro"/>
</dbReference>
<evidence type="ECO:0000313" key="2">
    <source>
        <dbReference type="EMBL" id="NKX43968.1"/>
    </source>
</evidence>
<dbReference type="AlphaFoldDB" id="A0A7X6GX74"/>
<evidence type="ECO:0000259" key="1">
    <source>
        <dbReference type="Pfam" id="PF01872"/>
    </source>
</evidence>
<protein>
    <submittedName>
        <fullName evidence="2">Dihydrofolate reductase</fullName>
    </submittedName>
</protein>
<dbReference type="GO" id="GO:0008703">
    <property type="term" value="F:5-amino-6-(5-phosphoribosylamino)uracil reductase activity"/>
    <property type="evidence" value="ECO:0007669"/>
    <property type="project" value="InterPro"/>
</dbReference>
<dbReference type="EMBL" id="JAAZQQ010000001">
    <property type="protein sequence ID" value="NKX43968.1"/>
    <property type="molecule type" value="Genomic_DNA"/>
</dbReference>
<organism evidence="2 3">
    <name type="scientific">Roseicyclus persicicus</name>
    <dbReference type="NCBI Taxonomy" id="2650661"/>
    <lineage>
        <taxon>Bacteria</taxon>
        <taxon>Pseudomonadati</taxon>
        <taxon>Pseudomonadota</taxon>
        <taxon>Alphaproteobacteria</taxon>
        <taxon>Rhodobacterales</taxon>
        <taxon>Roseobacteraceae</taxon>
        <taxon>Roseicyclus</taxon>
    </lineage>
</organism>
<dbReference type="SUPFAM" id="SSF53597">
    <property type="entry name" value="Dihydrofolate reductase-like"/>
    <property type="match status" value="1"/>
</dbReference>
<proteinExistence type="predicted"/>
<dbReference type="Proteomes" id="UP000526408">
    <property type="component" value="Unassembled WGS sequence"/>
</dbReference>
<feature type="domain" description="Bacterial bifunctional deaminase-reductase C-terminal" evidence="1">
    <location>
        <begin position="4"/>
        <end position="168"/>
    </location>
</feature>
<dbReference type="Gene3D" id="3.40.430.10">
    <property type="entry name" value="Dihydrofolate Reductase, subunit A"/>
    <property type="match status" value="1"/>
</dbReference>
<dbReference type="InterPro" id="IPR024072">
    <property type="entry name" value="DHFR-like_dom_sf"/>
</dbReference>
<sequence length="176" mass="18942">MARLVYAMNVSLDGYVDHDAFGPGAELFDHWTAQVARAAGCLYGRRLYEIMRYWDTDQTGWTDRERAFAAAWRGQPKWVVSRSLAAVGPNAALAGPDLPGFVRRLKAGPGGEIGVGGPDLAGQLSRLGLIDEYRLYLHPVVLGGGTPFFAGPVPALRLLSGRRFGGGVIRLAYAPA</sequence>
<dbReference type="Pfam" id="PF01872">
    <property type="entry name" value="RibD_C"/>
    <property type="match status" value="1"/>
</dbReference>
<evidence type="ECO:0000313" key="3">
    <source>
        <dbReference type="Proteomes" id="UP000526408"/>
    </source>
</evidence>
<accession>A0A7X6GX74</accession>
<reference evidence="2 3" key="1">
    <citation type="submission" date="2020-04" db="EMBL/GenBank/DDBJ databases">
        <authorList>
            <person name="Yoon J."/>
        </authorList>
    </citation>
    <scope>NUCLEOTIDE SEQUENCE [LARGE SCALE GENOMIC DNA]</scope>
    <source>
        <strain evidence="2 3">KMU-115</strain>
    </source>
</reference>
<keyword evidence="3" id="KW-1185">Reference proteome</keyword>